<dbReference type="KEGG" id="asn:102374334"/>
<dbReference type="OrthoDB" id="6370831at2759"/>
<evidence type="ECO:0000313" key="9">
    <source>
        <dbReference type="RefSeq" id="XP_006030577.1"/>
    </source>
</evidence>
<dbReference type="PROSITE" id="PS50835">
    <property type="entry name" value="IG_LIKE"/>
    <property type="match status" value="1"/>
</dbReference>
<evidence type="ECO:0000256" key="5">
    <source>
        <dbReference type="SAM" id="Phobius"/>
    </source>
</evidence>
<dbReference type="STRING" id="38654.A0A1U7SEW7"/>
<keyword evidence="8" id="KW-1185">Reference proteome</keyword>
<feature type="chain" id="PRO_5010590190" evidence="6">
    <location>
        <begin position="29"/>
        <end position="179"/>
    </location>
</feature>
<evidence type="ECO:0000256" key="2">
    <source>
        <dbReference type="ARBA" id="ARBA00023157"/>
    </source>
</evidence>
<evidence type="ECO:0000259" key="7">
    <source>
        <dbReference type="PROSITE" id="PS50835"/>
    </source>
</evidence>
<dbReference type="InParanoid" id="A0A1U7SEW7"/>
<dbReference type="InterPro" id="IPR036179">
    <property type="entry name" value="Ig-like_dom_sf"/>
</dbReference>
<dbReference type="Gene3D" id="2.60.40.10">
    <property type="entry name" value="Immunoglobulins"/>
    <property type="match status" value="1"/>
</dbReference>
<keyword evidence="1 6" id="KW-0732">Signal</keyword>
<keyword evidence="3" id="KW-0325">Glycoprotein</keyword>
<evidence type="ECO:0000313" key="8">
    <source>
        <dbReference type="Proteomes" id="UP000189705"/>
    </source>
</evidence>
<dbReference type="InterPro" id="IPR003599">
    <property type="entry name" value="Ig_sub"/>
</dbReference>
<dbReference type="RefSeq" id="XP_006030577.1">
    <property type="nucleotide sequence ID" value="XM_006030515.2"/>
</dbReference>
<dbReference type="GeneID" id="102374334"/>
<feature type="transmembrane region" description="Helical" evidence="5">
    <location>
        <begin position="148"/>
        <end position="172"/>
    </location>
</feature>
<dbReference type="Proteomes" id="UP000189705">
    <property type="component" value="Unplaced"/>
</dbReference>
<keyword evidence="5" id="KW-0812">Transmembrane</keyword>
<keyword evidence="5" id="KW-0472">Membrane</keyword>
<protein>
    <submittedName>
        <fullName evidence="9">Tyrosine-protein phosphatase non-receptor type substrate 1-like isoform X1</fullName>
    </submittedName>
</protein>
<keyword evidence="5" id="KW-1133">Transmembrane helix</keyword>
<dbReference type="SUPFAM" id="SSF48726">
    <property type="entry name" value="Immunoglobulin"/>
    <property type="match status" value="1"/>
</dbReference>
<gene>
    <name evidence="9" type="primary">LOC102374334</name>
</gene>
<dbReference type="InterPro" id="IPR051755">
    <property type="entry name" value="Ig-like_CS_Receptor"/>
</dbReference>
<dbReference type="Pfam" id="PF07686">
    <property type="entry name" value="V-set"/>
    <property type="match status" value="1"/>
</dbReference>
<name>A0A1U7SEW7_ALLSI</name>
<accession>A0A1U7SEW7</accession>
<dbReference type="InterPro" id="IPR013783">
    <property type="entry name" value="Ig-like_fold"/>
</dbReference>
<dbReference type="InterPro" id="IPR007110">
    <property type="entry name" value="Ig-like_dom"/>
</dbReference>
<organism evidence="8 9">
    <name type="scientific">Alligator sinensis</name>
    <name type="common">Chinese alligator</name>
    <dbReference type="NCBI Taxonomy" id="38654"/>
    <lineage>
        <taxon>Eukaryota</taxon>
        <taxon>Metazoa</taxon>
        <taxon>Chordata</taxon>
        <taxon>Craniata</taxon>
        <taxon>Vertebrata</taxon>
        <taxon>Euteleostomi</taxon>
        <taxon>Archelosauria</taxon>
        <taxon>Archosauria</taxon>
        <taxon>Crocodylia</taxon>
        <taxon>Alligatoridae</taxon>
        <taxon>Alligatorinae</taxon>
        <taxon>Alligator</taxon>
    </lineage>
</organism>
<keyword evidence="4" id="KW-0393">Immunoglobulin domain</keyword>
<evidence type="ECO:0000256" key="3">
    <source>
        <dbReference type="ARBA" id="ARBA00023180"/>
    </source>
</evidence>
<feature type="domain" description="Ig-like" evidence="7">
    <location>
        <begin position="13"/>
        <end position="106"/>
    </location>
</feature>
<feature type="signal peptide" evidence="6">
    <location>
        <begin position="1"/>
        <end position="28"/>
    </location>
</feature>
<proteinExistence type="predicted"/>
<dbReference type="PANTHER" id="PTHR19971">
    <property type="entry name" value="SIGNAL-REGULATORY PROTEIN BETA"/>
    <property type="match status" value="1"/>
</dbReference>
<keyword evidence="2" id="KW-1015">Disulfide bond</keyword>
<evidence type="ECO:0000256" key="1">
    <source>
        <dbReference type="ARBA" id="ARBA00022729"/>
    </source>
</evidence>
<dbReference type="AlphaFoldDB" id="A0A1U7SEW7"/>
<evidence type="ECO:0000256" key="4">
    <source>
        <dbReference type="ARBA" id="ARBA00023319"/>
    </source>
</evidence>
<dbReference type="SMART" id="SM00409">
    <property type="entry name" value="IG"/>
    <property type="match status" value="1"/>
</dbReference>
<dbReference type="FunFam" id="2.60.40.10:FF:000295">
    <property type="entry name" value="Tyrosine-protein phosphatase non-receptor type substrate 1"/>
    <property type="match status" value="1"/>
</dbReference>
<reference evidence="9" key="1">
    <citation type="submission" date="2025-08" db="UniProtKB">
        <authorList>
            <consortium name="RefSeq"/>
        </authorList>
    </citation>
    <scope>IDENTIFICATION</scope>
</reference>
<evidence type="ECO:0000256" key="6">
    <source>
        <dbReference type="SAM" id="SignalP"/>
    </source>
</evidence>
<dbReference type="InterPro" id="IPR013106">
    <property type="entry name" value="Ig_V-set"/>
</dbReference>
<sequence length="179" mass="19260">MATLAPGAGRCLPALVVLLLVDVLGTGGQNSASVSVGKTLVLNCIVPADAPAGPVEWFKGKGKDRQPISEETQSLPRVTRVAASSPRDYSIRISDIRPEDAGTYYCVKFSRGPYSELTEFLSGPYTVVSVRAADPASVSGLWLLPGPMFWLGAALEKVLMAVLLFLLFFFLLRRRTDNS</sequence>